<evidence type="ECO:0000313" key="4">
    <source>
        <dbReference type="Proteomes" id="UP000070412"/>
    </source>
</evidence>
<keyword evidence="4" id="KW-1185">Reference proteome</keyword>
<evidence type="ECO:0000256" key="1">
    <source>
        <dbReference type="SAM" id="MobiDB-lite"/>
    </source>
</evidence>
<feature type="region of interest" description="Disordered" evidence="1">
    <location>
        <begin position="161"/>
        <end position="181"/>
    </location>
</feature>
<organism evidence="2">
    <name type="scientific">Sarcoptes scabiei</name>
    <name type="common">Itch mite</name>
    <name type="synonym">Acarus scabiei</name>
    <dbReference type="NCBI Taxonomy" id="52283"/>
    <lineage>
        <taxon>Eukaryota</taxon>
        <taxon>Metazoa</taxon>
        <taxon>Ecdysozoa</taxon>
        <taxon>Arthropoda</taxon>
        <taxon>Chelicerata</taxon>
        <taxon>Arachnida</taxon>
        <taxon>Acari</taxon>
        <taxon>Acariformes</taxon>
        <taxon>Sarcoptiformes</taxon>
        <taxon>Astigmata</taxon>
        <taxon>Psoroptidia</taxon>
        <taxon>Sarcoptoidea</taxon>
        <taxon>Sarcoptidae</taxon>
        <taxon>Sarcoptinae</taxon>
        <taxon>Sarcoptes</taxon>
    </lineage>
</organism>
<dbReference type="AlphaFoldDB" id="A0A834VBY1"/>
<gene>
    <name evidence="2" type="ORF">SSS_6014</name>
</gene>
<name>A0A834VBY1_SARSC</name>
<evidence type="ECO:0000313" key="3">
    <source>
        <dbReference type="EnsemblMetazoa" id="KAF7487993.1"/>
    </source>
</evidence>
<reference evidence="4" key="1">
    <citation type="journal article" date="2020" name="PLoS Negl. Trop. Dis.">
        <title>High-quality nuclear genome for Sarcoptes scabiei-A critical resource for a neglected parasite.</title>
        <authorList>
            <person name="Korhonen P.K."/>
            <person name="Gasser R.B."/>
            <person name="Ma G."/>
            <person name="Wang T."/>
            <person name="Stroehlein A.J."/>
            <person name="Young N.D."/>
            <person name="Ang C.S."/>
            <person name="Fernando D.D."/>
            <person name="Lu H.C."/>
            <person name="Taylor S."/>
            <person name="Reynolds S.L."/>
            <person name="Mofiz E."/>
            <person name="Najaraj S.H."/>
            <person name="Gowda H."/>
            <person name="Madugundu A."/>
            <person name="Renuse S."/>
            <person name="Holt D."/>
            <person name="Pandey A."/>
            <person name="Papenfuss A.T."/>
            <person name="Fischer K."/>
        </authorList>
    </citation>
    <scope>NUCLEOTIDE SEQUENCE [LARGE SCALE GENOMIC DNA]</scope>
</reference>
<dbReference type="Proteomes" id="UP000070412">
    <property type="component" value="Unassembled WGS sequence"/>
</dbReference>
<evidence type="ECO:0000313" key="2">
    <source>
        <dbReference type="EMBL" id="KAF7487993.1"/>
    </source>
</evidence>
<protein>
    <submittedName>
        <fullName evidence="2 3">Uncharacterized protein</fullName>
    </submittedName>
</protein>
<dbReference type="EnsemblMetazoa" id="SSS_6014s_mrna">
    <property type="protein sequence ID" value="KAF7487993.1"/>
    <property type="gene ID" value="SSS_6014"/>
</dbReference>
<accession>A0A834VBY1</accession>
<dbReference type="EMBL" id="WVUK01000066">
    <property type="protein sequence ID" value="KAF7487993.1"/>
    <property type="molecule type" value="Genomic_DNA"/>
</dbReference>
<reference evidence="2" key="2">
    <citation type="submission" date="2020-01" db="EMBL/GenBank/DDBJ databases">
        <authorList>
            <person name="Korhonen P.K.K."/>
            <person name="Guangxu M.G."/>
            <person name="Wang T.W."/>
            <person name="Stroehlein A.J.S."/>
            <person name="Young N.D."/>
            <person name="Ang C.-S.A."/>
            <person name="Fernando D.W.F."/>
            <person name="Lu H.L."/>
            <person name="Taylor S.T."/>
            <person name="Ehtesham M.E.M."/>
            <person name="Najaraj S.H.N."/>
            <person name="Harsha G.H.G."/>
            <person name="Madugundu A.M."/>
            <person name="Renuse S.R."/>
            <person name="Holt D.H."/>
            <person name="Pandey A.P."/>
            <person name="Papenfuss A.P."/>
            <person name="Gasser R.B.G."/>
            <person name="Fischer K.F."/>
        </authorList>
    </citation>
    <scope>NUCLEOTIDE SEQUENCE</scope>
    <source>
        <strain evidence="2">SSS_KF_BRIS2020</strain>
    </source>
</reference>
<sequence>MDSWTSKSDARSIQNHSKHIVSAISPMLSMNFGSIDSELYQRLPRRDGTEDWISICIASYPNRDDFDSSVDENLNDEGNLPLYLRFKNESDSSKLWPFIREISTLAGCKTVTILEHNEPPETCLTIQVDAQCVAFVDLTIVLHSIYQSYGEFQAKIQEFKSETAQSESNPDEHSSNPGTTTSSSFDYNLEQLEANFKVYLLCTNNLVNEKRFIIYFWKPFYNYLI</sequence>
<reference evidence="3" key="3">
    <citation type="submission" date="2022-06" db="UniProtKB">
        <authorList>
            <consortium name="EnsemblMetazoa"/>
        </authorList>
    </citation>
    <scope>IDENTIFICATION</scope>
</reference>
<proteinExistence type="predicted"/>